<comment type="caution">
    <text evidence="1">The sequence shown here is derived from an EMBL/GenBank/DDBJ whole genome shotgun (WGS) entry which is preliminary data.</text>
</comment>
<accession>A0ABU3DK17</accession>
<evidence type="ECO:0000313" key="2">
    <source>
        <dbReference type="Proteomes" id="UP001265259"/>
    </source>
</evidence>
<sequence length="154" mass="16623">MAAAFGAAESTTKELADVRIAYGGILDDLSAGDRLSGAQIAELKALRRQLALSERHSLETQEAIIRLGEKALAEDRAVTLRQSHDLVRTDLGAPVLQSREDPSITICPVCAERGLRAPLQPHQRGTQCPSCKFTYQNQANDAPAELPESTMSGR</sequence>
<protein>
    <submittedName>
        <fullName evidence="1">Uncharacterized protein</fullName>
    </submittedName>
</protein>
<dbReference type="RefSeq" id="WP_311692025.1">
    <property type="nucleotide sequence ID" value="NZ_JAVRHL010000003.1"/>
</dbReference>
<evidence type="ECO:0000313" key="1">
    <source>
        <dbReference type="EMBL" id="MDT0683457.1"/>
    </source>
</evidence>
<gene>
    <name evidence="1" type="ORF">RM543_12240</name>
</gene>
<keyword evidence="2" id="KW-1185">Reference proteome</keyword>
<proteinExistence type="predicted"/>
<dbReference type="EMBL" id="JAVRHL010000003">
    <property type="protein sequence ID" value="MDT0683457.1"/>
    <property type="molecule type" value="Genomic_DNA"/>
</dbReference>
<name>A0ABU3DK17_9RHOB</name>
<dbReference type="Proteomes" id="UP001265259">
    <property type="component" value="Unassembled WGS sequence"/>
</dbReference>
<reference evidence="1 2" key="1">
    <citation type="submission" date="2023-09" db="EMBL/GenBank/DDBJ databases">
        <authorList>
            <person name="Rey-Velasco X."/>
        </authorList>
    </citation>
    <scope>NUCLEOTIDE SEQUENCE [LARGE SCALE GENOMIC DNA]</scope>
    <source>
        <strain evidence="1 2">F158</strain>
    </source>
</reference>
<organism evidence="1 2">
    <name type="scientific">Tropicimonas omnivorans</name>
    <dbReference type="NCBI Taxonomy" id="3075590"/>
    <lineage>
        <taxon>Bacteria</taxon>
        <taxon>Pseudomonadati</taxon>
        <taxon>Pseudomonadota</taxon>
        <taxon>Alphaproteobacteria</taxon>
        <taxon>Rhodobacterales</taxon>
        <taxon>Roseobacteraceae</taxon>
        <taxon>Tropicimonas</taxon>
    </lineage>
</organism>